<dbReference type="EMBL" id="CP007055">
    <property type="protein sequence ID" value="AHG00855.1"/>
    <property type="molecule type" value="Genomic_DNA"/>
</dbReference>
<protein>
    <submittedName>
        <fullName evidence="2">Uncharacterized protein</fullName>
    </submittedName>
</protein>
<name>W0JUE2_9EURY</name>
<reference evidence="2 3" key="1">
    <citation type="submission" date="2014-01" db="EMBL/GenBank/DDBJ databases">
        <authorList>
            <consortium name="DOE Joint Genome Institute"/>
            <person name="Anderson I."/>
            <person name="Huntemann M."/>
            <person name="Han J."/>
            <person name="Chen A."/>
            <person name="Kyrpides N."/>
            <person name="Mavromatis K."/>
            <person name="Markowitz V."/>
            <person name="Palaniappan K."/>
            <person name="Ivanova N."/>
            <person name="Schaumberg A."/>
            <person name="Pati A."/>
            <person name="Liolios K."/>
            <person name="Nordberg H.P."/>
            <person name="Cantor M.N."/>
            <person name="Hua S.X."/>
            <person name="Woyke T."/>
        </authorList>
    </citation>
    <scope>NUCLEOTIDE SEQUENCE [LARGE SCALE GENOMIC DNA]</scope>
    <source>
        <strain evidence="2 3">XH-48</strain>
    </source>
</reference>
<dbReference type="KEGG" id="hlr:HALLA_09680"/>
<proteinExistence type="predicted"/>
<keyword evidence="3" id="KW-1185">Reference proteome</keyword>
<accession>W0JUE2</accession>
<dbReference type="AlphaFoldDB" id="W0JUE2"/>
<dbReference type="EMBL" id="CP007055">
    <property type="protein sequence ID" value="AHG00836.1"/>
    <property type="molecule type" value="Genomic_DNA"/>
</dbReference>
<dbReference type="HOGENOM" id="CLU_3387420_0_0_2"/>
<dbReference type="Proteomes" id="UP000019024">
    <property type="component" value="Chromosome"/>
</dbReference>
<evidence type="ECO:0000313" key="2">
    <source>
        <dbReference type="EMBL" id="AHG00855.1"/>
    </source>
</evidence>
<evidence type="ECO:0000313" key="3">
    <source>
        <dbReference type="Proteomes" id="UP000019024"/>
    </source>
</evidence>
<gene>
    <name evidence="1" type="ORF">HALLA_09515</name>
    <name evidence="2" type="ORF">HALLA_09680</name>
</gene>
<dbReference type="KEGG" id="hlr:HALLA_09515"/>
<organism evidence="2 3">
    <name type="scientific">Halostagnicola larsenii XH-48</name>
    <dbReference type="NCBI Taxonomy" id="797299"/>
    <lineage>
        <taxon>Archaea</taxon>
        <taxon>Methanobacteriati</taxon>
        <taxon>Methanobacteriota</taxon>
        <taxon>Stenosarchaea group</taxon>
        <taxon>Halobacteria</taxon>
        <taxon>Halobacteriales</taxon>
        <taxon>Natrialbaceae</taxon>
        <taxon>Halostagnicola</taxon>
    </lineage>
</organism>
<evidence type="ECO:0000313" key="1">
    <source>
        <dbReference type="EMBL" id="AHG00836.1"/>
    </source>
</evidence>
<sequence>MIMPYMEQKGLILKTVLQLHGKIANGDMLMRA</sequence>